<comment type="caution">
    <text evidence="4">The sequence shown here is derived from an EMBL/GenBank/DDBJ whole genome shotgun (WGS) entry which is preliminary data.</text>
</comment>
<dbReference type="GO" id="GO:0016787">
    <property type="term" value="F:hydrolase activity"/>
    <property type="evidence" value="ECO:0007669"/>
    <property type="project" value="UniProtKB-KW"/>
</dbReference>
<dbReference type="GO" id="GO:0046983">
    <property type="term" value="F:protein dimerization activity"/>
    <property type="evidence" value="ECO:0007669"/>
    <property type="project" value="InterPro"/>
</dbReference>
<dbReference type="Gene3D" id="1.20.5.1930">
    <property type="match status" value="1"/>
</dbReference>
<dbReference type="EC" id="2.7.13.3" evidence="4"/>
<keyword evidence="4" id="KW-0378">Hydrolase</keyword>
<dbReference type="SUPFAM" id="SSF55874">
    <property type="entry name" value="ATPase domain of HSP90 chaperone/DNA topoisomerase II/histidine kinase"/>
    <property type="match status" value="1"/>
</dbReference>
<evidence type="ECO:0000256" key="1">
    <source>
        <dbReference type="ARBA" id="ARBA00022679"/>
    </source>
</evidence>
<dbReference type="PANTHER" id="PTHR24421">
    <property type="entry name" value="NITRATE/NITRITE SENSOR PROTEIN NARX-RELATED"/>
    <property type="match status" value="1"/>
</dbReference>
<protein>
    <submittedName>
        <fullName evidence="4">Signal transduction histidine-protein kinase/phosphatase DegS</fullName>
        <ecNumber evidence="4">2.7.13.3</ecNumber>
        <ecNumber evidence="4">3.1.3.-</ecNumber>
    </submittedName>
</protein>
<accession>A0A1J5PZ25</accession>
<keyword evidence="2 4" id="KW-0418">Kinase</keyword>
<dbReference type="InterPro" id="IPR036890">
    <property type="entry name" value="HATPase_C_sf"/>
</dbReference>
<dbReference type="CDD" id="cd16917">
    <property type="entry name" value="HATPase_UhpB-NarQ-NarX-like"/>
    <property type="match status" value="1"/>
</dbReference>
<dbReference type="InterPro" id="IPR003594">
    <property type="entry name" value="HATPase_dom"/>
</dbReference>
<reference evidence="4" key="1">
    <citation type="submission" date="2016-10" db="EMBL/GenBank/DDBJ databases">
        <title>Sequence of Gallionella enrichment culture.</title>
        <authorList>
            <person name="Poehlein A."/>
            <person name="Muehling M."/>
            <person name="Daniel R."/>
        </authorList>
    </citation>
    <scope>NUCLEOTIDE SEQUENCE</scope>
</reference>
<gene>
    <name evidence="4" type="primary">degS_20</name>
    <name evidence="4" type="ORF">GALL_452960</name>
</gene>
<keyword evidence="1 4" id="KW-0808">Transferase</keyword>
<proteinExistence type="predicted"/>
<dbReference type="Pfam" id="PF02518">
    <property type="entry name" value="HATPase_c"/>
    <property type="match status" value="1"/>
</dbReference>
<dbReference type="EC" id="3.1.3.-" evidence="4"/>
<dbReference type="PROSITE" id="PS50109">
    <property type="entry name" value="HIS_KIN"/>
    <property type="match status" value="1"/>
</dbReference>
<dbReference type="InterPro" id="IPR011712">
    <property type="entry name" value="Sig_transdc_His_kin_sub3_dim/P"/>
</dbReference>
<dbReference type="SMART" id="SM00387">
    <property type="entry name" value="HATPase_c"/>
    <property type="match status" value="1"/>
</dbReference>
<dbReference type="EMBL" id="MLJW01003015">
    <property type="protein sequence ID" value="OIQ73071.1"/>
    <property type="molecule type" value="Genomic_DNA"/>
</dbReference>
<sequence length="215" mass="23770">MRAAEDERLRLSHELHDQTGQTLIAATLAAKDLEKSLDADGRHRLAKLNVLLGQMGRTLHQVAWELRPASIDELGLAATLDNYVSDWCEQTGIDAEFYCKETNIDTLPNDTRTTIYRVIQEALTNIAKHASESRRVSVVISRVGTMLQLMIDDNGDGFDLNEKLATPNKYGSLGIPSMRERLSLIGGTLEIESSKGVGTTVFARIPIEPEEVLLP</sequence>
<dbReference type="GO" id="GO:0000155">
    <property type="term" value="F:phosphorelay sensor kinase activity"/>
    <property type="evidence" value="ECO:0007669"/>
    <property type="project" value="InterPro"/>
</dbReference>
<evidence type="ECO:0000256" key="2">
    <source>
        <dbReference type="ARBA" id="ARBA00022777"/>
    </source>
</evidence>
<dbReference type="AlphaFoldDB" id="A0A1J5PZ25"/>
<dbReference type="Pfam" id="PF07730">
    <property type="entry name" value="HisKA_3"/>
    <property type="match status" value="1"/>
</dbReference>
<feature type="domain" description="Histidine kinase" evidence="3">
    <location>
        <begin position="115"/>
        <end position="209"/>
    </location>
</feature>
<dbReference type="PANTHER" id="PTHR24421:SF58">
    <property type="entry name" value="SIGNAL TRANSDUCTION HISTIDINE-PROTEIN KINASE_PHOSPHATASE UHPB"/>
    <property type="match status" value="1"/>
</dbReference>
<dbReference type="GO" id="GO:0016020">
    <property type="term" value="C:membrane"/>
    <property type="evidence" value="ECO:0007669"/>
    <property type="project" value="InterPro"/>
</dbReference>
<evidence type="ECO:0000259" key="3">
    <source>
        <dbReference type="PROSITE" id="PS50109"/>
    </source>
</evidence>
<dbReference type="InterPro" id="IPR005467">
    <property type="entry name" value="His_kinase_dom"/>
</dbReference>
<name>A0A1J5PZ25_9ZZZZ</name>
<dbReference type="Gene3D" id="3.30.565.10">
    <property type="entry name" value="Histidine kinase-like ATPase, C-terminal domain"/>
    <property type="match status" value="1"/>
</dbReference>
<organism evidence="4">
    <name type="scientific">mine drainage metagenome</name>
    <dbReference type="NCBI Taxonomy" id="410659"/>
    <lineage>
        <taxon>unclassified sequences</taxon>
        <taxon>metagenomes</taxon>
        <taxon>ecological metagenomes</taxon>
    </lineage>
</organism>
<dbReference type="InterPro" id="IPR050482">
    <property type="entry name" value="Sensor_HK_TwoCompSys"/>
</dbReference>
<evidence type="ECO:0000313" key="4">
    <source>
        <dbReference type="EMBL" id="OIQ73071.1"/>
    </source>
</evidence>